<accession>A0ABQ8QNC0</accession>
<comment type="caution">
    <text evidence="2">The sequence shown here is derived from an EMBL/GenBank/DDBJ whole genome shotgun (WGS) entry which is preliminary data.</text>
</comment>
<evidence type="ECO:0000313" key="3">
    <source>
        <dbReference type="Proteomes" id="UP001163828"/>
    </source>
</evidence>
<feature type="compositionally biased region" description="Low complexity" evidence="1">
    <location>
        <begin position="7"/>
        <end position="35"/>
    </location>
</feature>
<feature type="region of interest" description="Disordered" evidence="1">
    <location>
        <begin position="1"/>
        <end position="91"/>
    </location>
</feature>
<evidence type="ECO:0000256" key="1">
    <source>
        <dbReference type="SAM" id="MobiDB-lite"/>
    </source>
</evidence>
<proteinExistence type="predicted"/>
<organism evidence="2 3">
    <name type="scientific">Lentinula boryana</name>
    <dbReference type="NCBI Taxonomy" id="40481"/>
    <lineage>
        <taxon>Eukaryota</taxon>
        <taxon>Fungi</taxon>
        <taxon>Dikarya</taxon>
        <taxon>Basidiomycota</taxon>
        <taxon>Agaricomycotina</taxon>
        <taxon>Agaricomycetes</taxon>
        <taxon>Agaricomycetidae</taxon>
        <taxon>Agaricales</taxon>
        <taxon>Marasmiineae</taxon>
        <taxon>Omphalotaceae</taxon>
        <taxon>Lentinula</taxon>
    </lineage>
</organism>
<protein>
    <submittedName>
        <fullName evidence="2">Uncharacterized protein</fullName>
    </submittedName>
</protein>
<keyword evidence="3" id="KW-1185">Reference proteome</keyword>
<dbReference type="Proteomes" id="UP001163828">
    <property type="component" value="Unassembled WGS sequence"/>
</dbReference>
<gene>
    <name evidence="2" type="ORF">F5050DRAFT_1804400</name>
</gene>
<evidence type="ECO:0000313" key="2">
    <source>
        <dbReference type="EMBL" id="KAJ4000177.1"/>
    </source>
</evidence>
<reference evidence="2" key="1">
    <citation type="submission" date="2022-08" db="EMBL/GenBank/DDBJ databases">
        <authorList>
            <consortium name="DOE Joint Genome Institute"/>
            <person name="Min B."/>
            <person name="Riley R."/>
            <person name="Sierra-Patev S."/>
            <person name="Naranjo-Ortiz M."/>
            <person name="Looney B."/>
            <person name="Konkel Z."/>
            <person name="Slot J.C."/>
            <person name="Sakamoto Y."/>
            <person name="Steenwyk J.L."/>
            <person name="Rokas A."/>
            <person name="Carro J."/>
            <person name="Camarero S."/>
            <person name="Ferreira P."/>
            <person name="Molpeceres G."/>
            <person name="Ruiz-Duenas F.J."/>
            <person name="Serrano A."/>
            <person name="Henrissat B."/>
            <person name="Drula E."/>
            <person name="Hughes K.W."/>
            <person name="Mata J.L."/>
            <person name="Ishikawa N.K."/>
            <person name="Vargas-Isla R."/>
            <person name="Ushijima S."/>
            <person name="Smith C.A."/>
            <person name="Ahrendt S."/>
            <person name="Andreopoulos W."/>
            <person name="He G."/>
            <person name="Labutti K."/>
            <person name="Lipzen A."/>
            <person name="Ng V."/>
            <person name="Sandor L."/>
            <person name="Barry K."/>
            <person name="Martinez A.T."/>
            <person name="Xiao Y."/>
            <person name="Gibbons J.G."/>
            <person name="Terashima K."/>
            <person name="Hibbett D.S."/>
            <person name="Grigoriev I.V."/>
        </authorList>
    </citation>
    <scope>NUCLEOTIDE SEQUENCE</scope>
    <source>
        <strain evidence="2">TFB10827</strain>
    </source>
</reference>
<feature type="compositionally biased region" description="Polar residues" evidence="1">
    <location>
        <begin position="59"/>
        <end position="68"/>
    </location>
</feature>
<dbReference type="EMBL" id="MU790526">
    <property type="protein sequence ID" value="KAJ4000177.1"/>
    <property type="molecule type" value="Genomic_DNA"/>
</dbReference>
<sequence length="241" mass="26287">MAPKKQPSTARESSASESTTTSTTSSAQPSRQPQTNPSAPDNLAKPQKFQPKANHDTPCLSNKPSDLTPNGDGTDPEPVSTHSAPVSAKDRPLNEVISEKFAPFDHNRLVVGPFTEETSRDANFEQDTELGTLLLDAILETHAWAAARPKFESQLTVQRLENKISDVMEVESTQGMSQSSSNALHSLSSWPALLFGRAFAPDVLFPIITLYSADHLIERTRQDLNEFVIRMKSALAALTGF</sequence>
<name>A0ABQ8QNC0_9AGAR</name>